<accession>A0ABN0ZGM5</accession>
<dbReference type="Proteomes" id="UP001499895">
    <property type="component" value="Unassembled WGS sequence"/>
</dbReference>
<dbReference type="GO" id="GO:0004497">
    <property type="term" value="F:monooxygenase activity"/>
    <property type="evidence" value="ECO:0007669"/>
    <property type="project" value="UniProtKB-KW"/>
</dbReference>
<comment type="caution">
    <text evidence="1">The sequence shown here is derived from an EMBL/GenBank/DDBJ whole genome shotgun (WGS) entry which is preliminary data.</text>
</comment>
<organism evidence="1 2">
    <name type="scientific">Streptomyces stramineus</name>
    <dbReference type="NCBI Taxonomy" id="173861"/>
    <lineage>
        <taxon>Bacteria</taxon>
        <taxon>Bacillati</taxon>
        <taxon>Actinomycetota</taxon>
        <taxon>Actinomycetes</taxon>
        <taxon>Kitasatosporales</taxon>
        <taxon>Streptomycetaceae</taxon>
        <taxon>Streptomyces</taxon>
    </lineage>
</organism>
<protein>
    <submittedName>
        <fullName evidence="1">FAD-binding monooxygenase</fullName>
    </submittedName>
</protein>
<dbReference type="InterPro" id="IPR036188">
    <property type="entry name" value="FAD/NAD-bd_sf"/>
</dbReference>
<keyword evidence="1" id="KW-0560">Oxidoreductase</keyword>
<dbReference type="PANTHER" id="PTHR43422">
    <property type="entry name" value="THIAMINE THIAZOLE SYNTHASE"/>
    <property type="match status" value="1"/>
</dbReference>
<gene>
    <name evidence="1" type="ORF">GCM10009544_06510</name>
</gene>
<dbReference type="SUPFAM" id="SSF51905">
    <property type="entry name" value="FAD/NAD(P)-binding domain"/>
    <property type="match status" value="1"/>
</dbReference>
<evidence type="ECO:0000313" key="2">
    <source>
        <dbReference type="Proteomes" id="UP001499895"/>
    </source>
</evidence>
<proteinExistence type="predicted"/>
<dbReference type="EMBL" id="BAAAHB010000003">
    <property type="protein sequence ID" value="GAA0446365.1"/>
    <property type="molecule type" value="Genomic_DNA"/>
</dbReference>
<dbReference type="RefSeq" id="WP_344085137.1">
    <property type="nucleotide sequence ID" value="NZ_BAAAHB010000003.1"/>
</dbReference>
<dbReference type="PANTHER" id="PTHR43422:SF3">
    <property type="entry name" value="THIAMINE THIAZOLE SYNTHASE"/>
    <property type="match status" value="1"/>
</dbReference>
<sequence>MAVVGRHAVVIGGSMSGLMAARILTEHFSTVTVLDRDSLPGTPSPRRGAPHAEHGHALLLSGKRKLGELFPGIDSELLARGAVPFDPGLELLMHQMGALRQRFRSGDQGLSLTRALLEHTVRARVAALPTVEIRDRTAVCGLTGTTGRVTGVELESGETLRADLVVNASGRGGAGADNWLRALGCPAPETDAVKVDVGYTTRLFHRQPGERLAGGGLAHVMAGANGDKRAAAVFAVEGDRWMVTLGGWHRAHAPTDPAGFAEFAAALPSKAVRDVVSGARPVDDGEAKKFTFPAARRRRFERLRHLPSGFVAVGDALCSFNPLYGQGMTVGALEAVALGRALDTAGGTGPAMARAYYSAAAKVIDAPWQMAIGGDFAHPETTGPRPRGTAVLNWYTGRVLLASHVSAPVNRVLMDVQQLLAPPSAVLRPTTAVRALLVARRSPALLATALRKKEALHV</sequence>
<dbReference type="Gene3D" id="3.50.50.60">
    <property type="entry name" value="FAD/NAD(P)-binding domain"/>
    <property type="match status" value="1"/>
</dbReference>
<reference evidence="1 2" key="1">
    <citation type="journal article" date="2019" name="Int. J. Syst. Evol. Microbiol.">
        <title>The Global Catalogue of Microorganisms (GCM) 10K type strain sequencing project: providing services to taxonomists for standard genome sequencing and annotation.</title>
        <authorList>
            <consortium name="The Broad Institute Genomics Platform"/>
            <consortium name="The Broad Institute Genome Sequencing Center for Infectious Disease"/>
            <person name="Wu L."/>
            <person name="Ma J."/>
        </authorList>
    </citation>
    <scope>NUCLEOTIDE SEQUENCE [LARGE SCALE GENOMIC DNA]</scope>
    <source>
        <strain evidence="1 2">JCM 10649</strain>
    </source>
</reference>
<keyword evidence="2" id="KW-1185">Reference proteome</keyword>
<evidence type="ECO:0000313" key="1">
    <source>
        <dbReference type="EMBL" id="GAA0446365.1"/>
    </source>
</evidence>
<keyword evidence="1" id="KW-0503">Monooxygenase</keyword>
<name>A0ABN0ZGM5_9ACTN</name>